<evidence type="ECO:0000256" key="3">
    <source>
        <dbReference type="HAMAP-Rule" id="MF_00170"/>
    </source>
</evidence>
<evidence type="ECO:0000313" key="4">
    <source>
        <dbReference type="EMBL" id="QJX80388.1"/>
    </source>
</evidence>
<dbReference type="GO" id="GO:0009052">
    <property type="term" value="P:pentose-phosphate shunt, non-oxidative branch"/>
    <property type="evidence" value="ECO:0007669"/>
    <property type="project" value="UniProtKB-UniRule"/>
</dbReference>
<dbReference type="SUPFAM" id="SSF75445">
    <property type="entry name" value="D-ribose-5-phosphate isomerase (RpiA), lid domain"/>
    <property type="match status" value="1"/>
</dbReference>
<comment type="catalytic activity">
    <reaction evidence="1 3">
        <text>aldehydo-D-ribose 5-phosphate = D-ribulose 5-phosphate</text>
        <dbReference type="Rhea" id="RHEA:14657"/>
        <dbReference type="ChEBI" id="CHEBI:58121"/>
        <dbReference type="ChEBI" id="CHEBI:58273"/>
        <dbReference type="EC" id="5.3.1.6"/>
    </reaction>
</comment>
<dbReference type="EMBL" id="CP045273">
    <property type="protein sequence ID" value="QJX80388.1"/>
    <property type="molecule type" value="Genomic_DNA"/>
</dbReference>
<dbReference type="GO" id="GO:0004751">
    <property type="term" value="F:ribose-5-phosphate isomerase activity"/>
    <property type="evidence" value="ECO:0007669"/>
    <property type="project" value="UniProtKB-UniRule"/>
</dbReference>
<reference evidence="4 5" key="1">
    <citation type="submission" date="2019-10" db="EMBL/GenBank/DDBJ databases">
        <title>Complete genome sequences for adaption low water activity.</title>
        <authorList>
            <person name="Zhao L."/>
            <person name="Zhong J."/>
        </authorList>
    </citation>
    <scope>NUCLEOTIDE SEQUENCE [LARGE SCALE GENOMIC DNA]</scope>
    <source>
        <strain evidence="4 5">FDU301</strain>
        <plasmid evidence="5">pfdu301a</plasmid>
    </source>
</reference>
<keyword evidence="4" id="KW-0614">Plasmid</keyword>
<dbReference type="InterPro" id="IPR004788">
    <property type="entry name" value="Ribose5P_isomerase_type_A"/>
</dbReference>
<dbReference type="FunFam" id="3.40.50.1360:FF:000001">
    <property type="entry name" value="Ribose-5-phosphate isomerase A"/>
    <property type="match status" value="1"/>
</dbReference>
<dbReference type="Pfam" id="PF06026">
    <property type="entry name" value="Rib_5-P_isom_A"/>
    <property type="match status" value="1"/>
</dbReference>
<comment type="subunit">
    <text evidence="3">Homodimer.</text>
</comment>
<feature type="binding site" evidence="3">
    <location>
        <begin position="80"/>
        <end position="83"/>
    </location>
    <ligand>
        <name>substrate</name>
    </ligand>
</feature>
<keyword evidence="2 3" id="KW-0413">Isomerase</keyword>
<evidence type="ECO:0000256" key="2">
    <source>
        <dbReference type="ARBA" id="ARBA00023235"/>
    </source>
</evidence>
<sequence length="226" mass="24751">MHEKQLVGEAAANLVENNMVVGLGSGSTVFYTLKKLGYLVEKGLQIRGVATSKTTAKLARELKIPLVDLGAVDYIDVAIDGADEMDPNFNLIKGGGGALLREKMVAKAAKRMVIIADSSKNVEKLGEFLLPVEVIPFGWEMTARHIQRLGGIFNLRVTSDNKPYVTDNKNYILDCDFNFITTPAQLEVSLNMLPGVVENGLFVNVPTDVITILNEKVKLFENIKTL</sequence>
<dbReference type="Gene3D" id="3.30.70.260">
    <property type="match status" value="1"/>
</dbReference>
<feature type="binding site" evidence="3">
    <location>
        <position position="120"/>
    </location>
    <ligand>
        <name>substrate</name>
    </ligand>
</feature>
<dbReference type="EC" id="5.3.1.6" evidence="3"/>
<organism evidence="4 5">
    <name type="scientific">Priestia megaterium</name>
    <name type="common">Bacillus megaterium</name>
    <dbReference type="NCBI Taxonomy" id="1404"/>
    <lineage>
        <taxon>Bacteria</taxon>
        <taxon>Bacillati</taxon>
        <taxon>Bacillota</taxon>
        <taxon>Bacilli</taxon>
        <taxon>Bacillales</taxon>
        <taxon>Bacillaceae</taxon>
        <taxon>Priestia</taxon>
    </lineage>
</organism>
<evidence type="ECO:0000313" key="5">
    <source>
        <dbReference type="Proteomes" id="UP000501076"/>
    </source>
</evidence>
<name>A0A6M6E763_PRIMG</name>
<dbReference type="UniPathway" id="UPA00115">
    <property type="reaction ID" value="UER00412"/>
</dbReference>
<dbReference type="AlphaFoldDB" id="A0A6M6E763"/>
<dbReference type="PANTHER" id="PTHR11934">
    <property type="entry name" value="RIBOSE-5-PHOSPHATE ISOMERASE"/>
    <property type="match status" value="1"/>
</dbReference>
<geneLocation type="plasmid" evidence="5">
    <name>pfdu301a</name>
</geneLocation>
<dbReference type="NCBIfam" id="NF001924">
    <property type="entry name" value="PRK00702.1"/>
    <property type="match status" value="1"/>
</dbReference>
<dbReference type="SUPFAM" id="SSF100950">
    <property type="entry name" value="NagB/RpiA/CoA transferase-like"/>
    <property type="match status" value="1"/>
</dbReference>
<dbReference type="PANTHER" id="PTHR11934:SF0">
    <property type="entry name" value="RIBOSE-5-PHOSPHATE ISOMERASE"/>
    <property type="match status" value="1"/>
</dbReference>
<comment type="similarity">
    <text evidence="3">Belongs to the ribose 5-phosphate isomerase family.</text>
</comment>
<dbReference type="NCBIfam" id="TIGR00021">
    <property type="entry name" value="rpiA"/>
    <property type="match status" value="1"/>
</dbReference>
<evidence type="ECO:0000256" key="1">
    <source>
        <dbReference type="ARBA" id="ARBA00001713"/>
    </source>
</evidence>
<protein>
    <recommendedName>
        <fullName evidence="3">Ribose-5-phosphate isomerase A</fullName>
        <ecNumber evidence="3">5.3.1.6</ecNumber>
    </recommendedName>
    <alternativeName>
        <fullName evidence="3">Phosphoriboisomerase A</fullName>
        <shortName evidence="3">PRI</shortName>
    </alternativeName>
</protein>
<feature type="binding site" evidence="3">
    <location>
        <begin position="93"/>
        <end position="96"/>
    </location>
    <ligand>
        <name>substrate</name>
    </ligand>
</feature>
<comment type="pathway">
    <text evidence="3">Carbohydrate degradation; pentose phosphate pathway; D-ribose 5-phosphate from D-ribulose 5-phosphate (non-oxidative stage): step 1/1.</text>
</comment>
<dbReference type="InterPro" id="IPR020672">
    <property type="entry name" value="Ribose5P_isomerase_typA_subgr"/>
</dbReference>
<dbReference type="InterPro" id="IPR037171">
    <property type="entry name" value="NagB/RpiA_transferase-like"/>
</dbReference>
<dbReference type="GO" id="GO:0006014">
    <property type="term" value="P:D-ribose metabolic process"/>
    <property type="evidence" value="ECO:0007669"/>
    <property type="project" value="TreeGrafter"/>
</dbReference>
<dbReference type="RefSeq" id="WP_171778377.1">
    <property type="nucleotide sequence ID" value="NZ_CP045273.1"/>
</dbReference>
<feature type="active site" description="Proton acceptor" evidence="3">
    <location>
        <position position="102"/>
    </location>
</feature>
<dbReference type="GO" id="GO:0005829">
    <property type="term" value="C:cytosol"/>
    <property type="evidence" value="ECO:0007669"/>
    <property type="project" value="TreeGrafter"/>
</dbReference>
<dbReference type="CDD" id="cd01398">
    <property type="entry name" value="RPI_A"/>
    <property type="match status" value="1"/>
</dbReference>
<gene>
    <name evidence="3 4" type="primary">rpiA</name>
    <name evidence="4" type="ORF">FDZ14_30340</name>
</gene>
<accession>A0A6M6E763</accession>
<dbReference type="Gene3D" id="3.40.50.1360">
    <property type="match status" value="1"/>
</dbReference>
<feature type="binding site" evidence="3">
    <location>
        <begin position="25"/>
        <end position="28"/>
    </location>
    <ligand>
        <name>substrate</name>
    </ligand>
</feature>
<dbReference type="HAMAP" id="MF_00170">
    <property type="entry name" value="Rib_5P_isom_A"/>
    <property type="match status" value="1"/>
</dbReference>
<dbReference type="Proteomes" id="UP000501076">
    <property type="component" value="Plasmid pFDU301A"/>
</dbReference>
<comment type="function">
    <text evidence="3">Catalyzes the reversible conversion of ribose-5-phosphate to ribulose 5-phosphate.</text>
</comment>
<proteinExistence type="inferred from homology"/>